<reference evidence="2 3" key="1">
    <citation type="submission" date="2014-04" db="EMBL/GenBank/DDBJ databases">
        <authorList>
            <consortium name="DOE Joint Genome Institute"/>
            <person name="Kuo A."/>
            <person name="Kohler A."/>
            <person name="Costa M.D."/>
            <person name="Nagy L.G."/>
            <person name="Floudas D."/>
            <person name="Copeland A."/>
            <person name="Barry K.W."/>
            <person name="Cichocki N."/>
            <person name="Veneault-Fourrey C."/>
            <person name="LaButti K."/>
            <person name="Lindquist E.A."/>
            <person name="Lipzen A."/>
            <person name="Lundell T."/>
            <person name="Morin E."/>
            <person name="Murat C."/>
            <person name="Sun H."/>
            <person name="Tunlid A."/>
            <person name="Henrissat B."/>
            <person name="Grigoriev I.V."/>
            <person name="Hibbett D.S."/>
            <person name="Martin F."/>
            <person name="Nordberg H.P."/>
            <person name="Cantor M.N."/>
            <person name="Hua S.X."/>
        </authorList>
    </citation>
    <scope>NUCLEOTIDE SEQUENCE [LARGE SCALE GENOMIC DNA]</scope>
    <source>
        <strain evidence="2 3">Marx 270</strain>
    </source>
</reference>
<evidence type="ECO:0000313" key="2">
    <source>
        <dbReference type="EMBL" id="KIO00370.1"/>
    </source>
</evidence>
<proteinExistence type="predicted"/>
<keyword evidence="3" id="KW-1185">Reference proteome</keyword>
<dbReference type="AlphaFoldDB" id="A0A0C3NH80"/>
<dbReference type="Proteomes" id="UP000054217">
    <property type="component" value="Unassembled WGS sequence"/>
</dbReference>
<sequence length="76" mass="8629">MYLRLHRELPSDDPPRSAEHPQFIPYLNNPAARLCCQHAVECVSAPASQVIYLLPSYSETSGPRGHHHRQQRRAGI</sequence>
<feature type="region of interest" description="Disordered" evidence="1">
    <location>
        <begin position="57"/>
        <end position="76"/>
    </location>
</feature>
<evidence type="ECO:0000256" key="1">
    <source>
        <dbReference type="SAM" id="MobiDB-lite"/>
    </source>
</evidence>
<evidence type="ECO:0000313" key="3">
    <source>
        <dbReference type="Proteomes" id="UP000054217"/>
    </source>
</evidence>
<reference evidence="3" key="2">
    <citation type="submission" date="2015-01" db="EMBL/GenBank/DDBJ databases">
        <title>Evolutionary Origins and Diversification of the Mycorrhizal Mutualists.</title>
        <authorList>
            <consortium name="DOE Joint Genome Institute"/>
            <consortium name="Mycorrhizal Genomics Consortium"/>
            <person name="Kohler A."/>
            <person name="Kuo A."/>
            <person name="Nagy L.G."/>
            <person name="Floudas D."/>
            <person name="Copeland A."/>
            <person name="Barry K.W."/>
            <person name="Cichocki N."/>
            <person name="Veneault-Fourrey C."/>
            <person name="LaButti K."/>
            <person name="Lindquist E.A."/>
            <person name="Lipzen A."/>
            <person name="Lundell T."/>
            <person name="Morin E."/>
            <person name="Murat C."/>
            <person name="Riley R."/>
            <person name="Ohm R."/>
            <person name="Sun H."/>
            <person name="Tunlid A."/>
            <person name="Henrissat B."/>
            <person name="Grigoriev I.V."/>
            <person name="Hibbett D.S."/>
            <person name="Martin F."/>
        </authorList>
    </citation>
    <scope>NUCLEOTIDE SEQUENCE [LARGE SCALE GENOMIC DNA]</scope>
    <source>
        <strain evidence="3">Marx 270</strain>
    </source>
</reference>
<accession>A0A0C3NH80</accession>
<organism evidence="2 3">
    <name type="scientific">Pisolithus tinctorius Marx 270</name>
    <dbReference type="NCBI Taxonomy" id="870435"/>
    <lineage>
        <taxon>Eukaryota</taxon>
        <taxon>Fungi</taxon>
        <taxon>Dikarya</taxon>
        <taxon>Basidiomycota</taxon>
        <taxon>Agaricomycotina</taxon>
        <taxon>Agaricomycetes</taxon>
        <taxon>Agaricomycetidae</taxon>
        <taxon>Boletales</taxon>
        <taxon>Sclerodermatineae</taxon>
        <taxon>Pisolithaceae</taxon>
        <taxon>Pisolithus</taxon>
    </lineage>
</organism>
<gene>
    <name evidence="2" type="ORF">M404DRAFT_762301</name>
</gene>
<dbReference type="EMBL" id="KN831996">
    <property type="protein sequence ID" value="KIO00370.1"/>
    <property type="molecule type" value="Genomic_DNA"/>
</dbReference>
<feature type="compositionally biased region" description="Basic residues" evidence="1">
    <location>
        <begin position="64"/>
        <end position="76"/>
    </location>
</feature>
<feature type="region of interest" description="Disordered" evidence="1">
    <location>
        <begin position="1"/>
        <end position="20"/>
    </location>
</feature>
<protein>
    <submittedName>
        <fullName evidence="2">Uncharacterized protein</fullName>
    </submittedName>
</protein>
<dbReference type="HOGENOM" id="CLU_2655509_0_0_1"/>
<dbReference type="InParanoid" id="A0A0C3NH80"/>
<feature type="compositionally biased region" description="Basic and acidic residues" evidence="1">
    <location>
        <begin position="1"/>
        <end position="19"/>
    </location>
</feature>
<name>A0A0C3NH80_PISTI</name>